<dbReference type="EMBL" id="QGQD01000112">
    <property type="protein sequence ID" value="TLC97692.1"/>
    <property type="molecule type" value="Genomic_DNA"/>
</dbReference>
<reference evidence="2 3" key="1">
    <citation type="journal article" date="2019" name="Anaerobe">
        <title>Detection of Robinsoniella peoriensis in multiple bone samples of a trauma patient.</title>
        <authorList>
            <person name="Schrottner P."/>
            <person name="Hartwich K."/>
            <person name="Bunk B."/>
            <person name="Schober I."/>
            <person name="Helbig S."/>
            <person name="Rudolph W.W."/>
            <person name="Gunzer F."/>
        </authorList>
    </citation>
    <scope>NUCLEOTIDE SEQUENCE [LARGE SCALE GENOMIC DNA]</scope>
    <source>
        <strain evidence="2 3">DSM 106044</strain>
    </source>
</reference>
<protein>
    <submittedName>
        <fullName evidence="2">General secretion pathway, M protein</fullName>
    </submittedName>
</protein>
<dbReference type="STRING" id="180332.GCA_000797495_05367"/>
<organism evidence="2 3">
    <name type="scientific">Robinsoniella peoriensis</name>
    <dbReference type="NCBI Taxonomy" id="180332"/>
    <lineage>
        <taxon>Bacteria</taxon>
        <taxon>Bacillati</taxon>
        <taxon>Bacillota</taxon>
        <taxon>Clostridia</taxon>
        <taxon>Lachnospirales</taxon>
        <taxon>Lachnospiraceae</taxon>
        <taxon>Robinsoniella</taxon>
    </lineage>
</organism>
<dbReference type="InterPro" id="IPR014717">
    <property type="entry name" value="Transl_elong_EF1B/ribsomal_bS6"/>
</dbReference>
<keyword evidence="3" id="KW-1185">Reference proteome</keyword>
<gene>
    <name evidence="2" type="ORF">DSM106044_05490</name>
</gene>
<name>A0A4U8Q1F1_9FIRM</name>
<keyword evidence="1" id="KW-0812">Transmembrane</keyword>
<sequence length="227" mass="25486">MKKSEKILLQILICVVLLAVVWMFFLKPALEKKEVLREREEAARIEQEQMQALIEKATLEDELLVQQNISKENYEFFYSVLNSYNIDKIVNDLAKENSLYVQSLQIGEYTDASSDFVIETEETPEAIDESAEETTSDDQVIEAKVENQAKLLKSQVSISISGTYDNILAYVKALNAKSICLRIDSISLSENNRDATGNASQNATIGLSLYGINKPKEQSGNESSETK</sequence>
<dbReference type="Gene3D" id="3.30.70.60">
    <property type="match status" value="1"/>
</dbReference>
<evidence type="ECO:0000313" key="2">
    <source>
        <dbReference type="EMBL" id="TLC97692.1"/>
    </source>
</evidence>
<keyword evidence="1" id="KW-0472">Membrane</keyword>
<proteinExistence type="predicted"/>
<dbReference type="Proteomes" id="UP000306509">
    <property type="component" value="Unassembled WGS sequence"/>
</dbReference>
<dbReference type="RefSeq" id="WP_070041297.1">
    <property type="nucleotide sequence ID" value="NZ_CABMJZ010000059.1"/>
</dbReference>
<accession>A0A4U8Q1F1</accession>
<dbReference type="AlphaFoldDB" id="A0A4U8Q1F1"/>
<comment type="caution">
    <text evidence="2">The sequence shown here is derived from an EMBL/GenBank/DDBJ whole genome shotgun (WGS) entry which is preliminary data.</text>
</comment>
<evidence type="ECO:0000256" key="1">
    <source>
        <dbReference type="SAM" id="Phobius"/>
    </source>
</evidence>
<evidence type="ECO:0000313" key="3">
    <source>
        <dbReference type="Proteomes" id="UP000306509"/>
    </source>
</evidence>
<feature type="transmembrane region" description="Helical" evidence="1">
    <location>
        <begin position="7"/>
        <end position="25"/>
    </location>
</feature>
<keyword evidence="1" id="KW-1133">Transmembrane helix</keyword>